<dbReference type="Pfam" id="PF01526">
    <property type="entry name" value="DDE_Tnp_Tn3"/>
    <property type="match status" value="1"/>
</dbReference>
<evidence type="ECO:0000313" key="4">
    <source>
        <dbReference type="Proteomes" id="UP001160499"/>
    </source>
</evidence>
<dbReference type="InterPro" id="IPR002513">
    <property type="entry name" value="Tn3_Tnp_DDE_dom"/>
</dbReference>
<gene>
    <name evidence="3" type="ORF">M2283_006259</name>
</gene>
<feature type="region of interest" description="Disordered" evidence="1">
    <location>
        <begin position="395"/>
        <end position="427"/>
    </location>
</feature>
<protein>
    <recommendedName>
        <fullName evidence="2">Tn3 transposase DDE domain-containing protein</fullName>
    </recommendedName>
</protein>
<organism evidence="3 4">
    <name type="scientific">Streptomyces pseudovenezuelae</name>
    <dbReference type="NCBI Taxonomy" id="67350"/>
    <lineage>
        <taxon>Bacteria</taxon>
        <taxon>Bacillati</taxon>
        <taxon>Actinomycetota</taxon>
        <taxon>Actinomycetes</taxon>
        <taxon>Kitasatosporales</taxon>
        <taxon>Streptomycetaceae</taxon>
        <taxon>Streptomyces</taxon>
        <taxon>Streptomyces aurantiacus group</taxon>
    </lineage>
</organism>
<evidence type="ECO:0000313" key="3">
    <source>
        <dbReference type="EMBL" id="MDH6218925.1"/>
    </source>
</evidence>
<sequence length="456" mass="51306">MRGKEAMMLRVAEAALSEPAGTVRKLIYPVVGGEKTLQALAAEAAANEAKYKARIRTVLRSACSAHRRRVLTPLLRAPELKCNNTAYRPVMDAIDLLQRYLEQPPKEGTFFDAAEAVPLEGVVPEQWRAAVVDDKGRVERIPYELCVLVSLREALRRREMRVVGANRWRNPEDDLPQDFEDNRDVHYDAIQKPQDPAKFIAELQRTHREALDRFEAALAQDTTGGVAIVRKNGEGWIKVSPRPKQEEPTSLVAVKGEIERRWDTIDLLDLLKYAEFDTDFIAEFTTVATRENLSREVLRRRLLLVLFGLGTNMGIKRVAVTGKHGESEATLRRVRHLFVNRAHARPAPFAEQSRACQYLARPAGSGRPGVGGHAYRGGPARAVTAAVDPREPIWPVRTGYEQPSRPGPRGHRGHRGQARAVHRASRSALRAEVRRGAGWSRRSRGAWRWWDRAPIP</sequence>
<evidence type="ECO:0000256" key="1">
    <source>
        <dbReference type="SAM" id="MobiDB-lite"/>
    </source>
</evidence>
<dbReference type="Proteomes" id="UP001160499">
    <property type="component" value="Unassembled WGS sequence"/>
</dbReference>
<comment type="caution">
    <text evidence="3">The sequence shown here is derived from an EMBL/GenBank/DDBJ whole genome shotgun (WGS) entry which is preliminary data.</text>
</comment>
<proteinExistence type="predicted"/>
<keyword evidence="4" id="KW-1185">Reference proteome</keyword>
<accession>A0ABT6LRH0</accession>
<reference evidence="3 4" key="1">
    <citation type="submission" date="2023-04" db="EMBL/GenBank/DDBJ databases">
        <title>Forest soil microbial communities from Buena Vista Peninsula, Colon Province, Panama.</title>
        <authorList>
            <person name="Bouskill N."/>
        </authorList>
    </citation>
    <scope>NUCLEOTIDE SEQUENCE [LARGE SCALE GENOMIC DNA]</scope>
    <source>
        <strain evidence="3 4">GGS1</strain>
    </source>
</reference>
<dbReference type="EMBL" id="JARXVH010000011">
    <property type="protein sequence ID" value="MDH6218925.1"/>
    <property type="molecule type" value="Genomic_DNA"/>
</dbReference>
<feature type="compositionally biased region" description="Basic residues" evidence="1">
    <location>
        <begin position="408"/>
        <end position="425"/>
    </location>
</feature>
<name>A0ABT6LRH0_9ACTN</name>
<feature type="domain" description="Tn3 transposase DDE" evidence="2">
    <location>
        <begin position="269"/>
        <end position="346"/>
    </location>
</feature>
<evidence type="ECO:0000259" key="2">
    <source>
        <dbReference type="Pfam" id="PF01526"/>
    </source>
</evidence>